<dbReference type="STRING" id="630515.SAMN04489812_2928"/>
<dbReference type="InterPro" id="IPR051604">
    <property type="entry name" value="Ergot_Alk_Oxidoreductase"/>
</dbReference>
<gene>
    <name evidence="2" type="ORF">SAMN04489812_2928</name>
</gene>
<evidence type="ECO:0000313" key="3">
    <source>
        <dbReference type="Proteomes" id="UP000199103"/>
    </source>
</evidence>
<evidence type="ECO:0000259" key="1">
    <source>
        <dbReference type="Pfam" id="PF05368"/>
    </source>
</evidence>
<keyword evidence="3" id="KW-1185">Reference proteome</keyword>
<dbReference type="PANTHER" id="PTHR43162:SF1">
    <property type="entry name" value="PRESTALK A DIFFERENTIATION PROTEIN A"/>
    <property type="match status" value="1"/>
</dbReference>
<dbReference type="RefSeq" id="WP_091525898.1">
    <property type="nucleotide sequence ID" value="NZ_LT629772.1"/>
</dbReference>
<organism evidence="2 3">
    <name type="scientific">Microlunatus soli</name>
    <dbReference type="NCBI Taxonomy" id="630515"/>
    <lineage>
        <taxon>Bacteria</taxon>
        <taxon>Bacillati</taxon>
        <taxon>Actinomycetota</taxon>
        <taxon>Actinomycetes</taxon>
        <taxon>Propionibacteriales</taxon>
        <taxon>Propionibacteriaceae</taxon>
        <taxon>Microlunatus</taxon>
    </lineage>
</organism>
<dbReference type="Gene3D" id="3.40.50.720">
    <property type="entry name" value="NAD(P)-binding Rossmann-like Domain"/>
    <property type="match status" value="1"/>
</dbReference>
<dbReference type="EMBL" id="LT629772">
    <property type="protein sequence ID" value="SDS75827.1"/>
    <property type="molecule type" value="Genomic_DNA"/>
</dbReference>
<dbReference type="SUPFAM" id="SSF51735">
    <property type="entry name" value="NAD(P)-binding Rossmann-fold domains"/>
    <property type="match status" value="1"/>
</dbReference>
<dbReference type="OrthoDB" id="3243290at2"/>
<dbReference type="PANTHER" id="PTHR43162">
    <property type="match status" value="1"/>
</dbReference>
<proteinExistence type="predicted"/>
<dbReference type="InterPro" id="IPR036291">
    <property type="entry name" value="NAD(P)-bd_dom_sf"/>
</dbReference>
<accession>A0A1H1UTL8</accession>
<dbReference type="Pfam" id="PF05368">
    <property type="entry name" value="NmrA"/>
    <property type="match status" value="1"/>
</dbReference>
<dbReference type="AlphaFoldDB" id="A0A1H1UTL8"/>
<reference evidence="2 3" key="1">
    <citation type="submission" date="2016-10" db="EMBL/GenBank/DDBJ databases">
        <authorList>
            <person name="de Groot N.N."/>
        </authorList>
    </citation>
    <scope>NUCLEOTIDE SEQUENCE [LARGE SCALE GENOMIC DNA]</scope>
    <source>
        <strain evidence="2 3">DSM 21800</strain>
    </source>
</reference>
<dbReference type="CDD" id="cd05269">
    <property type="entry name" value="TMR_SDR_a"/>
    <property type="match status" value="1"/>
</dbReference>
<dbReference type="Gene3D" id="3.90.25.10">
    <property type="entry name" value="UDP-galactose 4-epimerase, domain 1"/>
    <property type="match status" value="1"/>
</dbReference>
<feature type="domain" description="NmrA-like" evidence="1">
    <location>
        <begin position="6"/>
        <end position="221"/>
    </location>
</feature>
<dbReference type="Proteomes" id="UP000199103">
    <property type="component" value="Chromosome I"/>
</dbReference>
<evidence type="ECO:0000313" key="2">
    <source>
        <dbReference type="EMBL" id="SDS75827.1"/>
    </source>
</evidence>
<name>A0A1H1UTL8_9ACTN</name>
<protein>
    <submittedName>
        <fullName evidence="2">Uncharacterized conserved protein YbjT, contains NAD(P)-binding and DUF2867 domains</fullName>
    </submittedName>
</protein>
<dbReference type="InterPro" id="IPR008030">
    <property type="entry name" value="NmrA-like"/>
</dbReference>
<sequence>MIQVPTLAVTGSTGALGGRVARNLAASGIGQRLLARTPGRAPELPGAIAVPFSYADRAAATAALVGVQTLFMVSAAEAADRLDQHRAFVDAAVEAGVRQLVYTSFLGAAPDCTFTLGRDHFATEQHIRDTGIDFTFLRDNFYLDFIPDLVGADGVIRGPAGDGRVSAVSRDDIGRVAAAVLAEPDAHRGATYDLTGPEAITLGEAAELITRHSGRTVSFHHETIDEAYASRRRWPAPEWQYDAWVSTYTAIAAGELAEVTDDVERLTGRAPIGLAELLDSIG</sequence>